<reference evidence="1" key="1">
    <citation type="submission" date="2021-06" db="EMBL/GenBank/DDBJ databases">
        <authorList>
            <person name="Kallberg Y."/>
            <person name="Tangrot J."/>
            <person name="Rosling A."/>
        </authorList>
    </citation>
    <scope>NUCLEOTIDE SEQUENCE</scope>
    <source>
        <strain evidence="1">BR232B</strain>
    </source>
</reference>
<dbReference type="EMBL" id="CAJVPI010001501">
    <property type="protein sequence ID" value="CAG8615779.1"/>
    <property type="molecule type" value="Genomic_DNA"/>
</dbReference>
<accession>A0A9N9CXQ1</accession>
<gene>
    <name evidence="1" type="ORF">PBRASI_LOCUS8424</name>
</gene>
<dbReference type="AlphaFoldDB" id="A0A9N9CXQ1"/>
<evidence type="ECO:0000313" key="1">
    <source>
        <dbReference type="EMBL" id="CAG8615779.1"/>
    </source>
</evidence>
<comment type="caution">
    <text evidence="1">The sequence shown here is derived from an EMBL/GenBank/DDBJ whole genome shotgun (WGS) entry which is preliminary data.</text>
</comment>
<protein>
    <submittedName>
        <fullName evidence="1">6324_t:CDS:1</fullName>
    </submittedName>
</protein>
<dbReference type="OrthoDB" id="2436895at2759"/>
<sequence length="156" mass="18665">MHIHDDDPQAKSDFEQQSEKVQAEFENLNEKEVKELVRQMFKNVNDMYIKRSKEIENYIIRKMPTVPARGSYKTNEEYGKAFTEYKKDFESYKKLVSWGTAFVNWLAKLFDTIINFIKDSWTWLKAKIHDISARIQCFVKKIGEMLKKLYSVIFIM</sequence>
<dbReference type="Proteomes" id="UP000789739">
    <property type="component" value="Unassembled WGS sequence"/>
</dbReference>
<organism evidence="1 2">
    <name type="scientific">Paraglomus brasilianum</name>
    <dbReference type="NCBI Taxonomy" id="144538"/>
    <lineage>
        <taxon>Eukaryota</taxon>
        <taxon>Fungi</taxon>
        <taxon>Fungi incertae sedis</taxon>
        <taxon>Mucoromycota</taxon>
        <taxon>Glomeromycotina</taxon>
        <taxon>Glomeromycetes</taxon>
        <taxon>Paraglomerales</taxon>
        <taxon>Paraglomeraceae</taxon>
        <taxon>Paraglomus</taxon>
    </lineage>
</organism>
<keyword evidence="2" id="KW-1185">Reference proteome</keyword>
<name>A0A9N9CXQ1_9GLOM</name>
<proteinExistence type="predicted"/>
<evidence type="ECO:0000313" key="2">
    <source>
        <dbReference type="Proteomes" id="UP000789739"/>
    </source>
</evidence>